<keyword evidence="2" id="KW-0812">Transmembrane</keyword>
<name>A0A1E3HQH1_9TREE</name>
<evidence type="ECO:0000256" key="1">
    <source>
        <dbReference type="SAM" id="MobiDB-lite"/>
    </source>
</evidence>
<dbReference type="Proteomes" id="UP000094065">
    <property type="component" value="Unassembled WGS sequence"/>
</dbReference>
<reference evidence="3 4" key="1">
    <citation type="submission" date="2016-06" db="EMBL/GenBank/DDBJ databases">
        <title>Evolution of pathogenesis and genome organization in the Tremellales.</title>
        <authorList>
            <person name="Cuomo C."/>
            <person name="Litvintseva A."/>
            <person name="Heitman J."/>
            <person name="Chen Y."/>
            <person name="Sun S."/>
            <person name="Springer D."/>
            <person name="Dromer F."/>
            <person name="Young S."/>
            <person name="Zeng Q."/>
            <person name="Chapman S."/>
            <person name="Gujja S."/>
            <person name="Saif S."/>
            <person name="Birren B."/>
        </authorList>
    </citation>
    <scope>NUCLEOTIDE SEQUENCE [LARGE SCALE GENOMIC DNA]</scope>
    <source>
        <strain evidence="3 4">CBS 6039</strain>
    </source>
</reference>
<dbReference type="GeneID" id="30155491"/>
<feature type="transmembrane region" description="Helical" evidence="2">
    <location>
        <begin position="153"/>
        <end position="175"/>
    </location>
</feature>
<dbReference type="Pfam" id="PF06912">
    <property type="entry name" value="DUF1275"/>
    <property type="match status" value="1"/>
</dbReference>
<comment type="caution">
    <text evidence="3">The sequence shown here is derived from an EMBL/GenBank/DDBJ whole genome shotgun (WGS) entry which is preliminary data.</text>
</comment>
<keyword evidence="2" id="KW-1133">Transmembrane helix</keyword>
<dbReference type="PANTHER" id="PTHR37488">
    <property type="entry name" value="DUF1275 DOMAIN-CONTAINING PROTEIN"/>
    <property type="match status" value="1"/>
</dbReference>
<protein>
    <submittedName>
        <fullName evidence="3">Uncharacterized protein</fullName>
    </submittedName>
</protein>
<feature type="transmembrane region" description="Helical" evidence="2">
    <location>
        <begin position="277"/>
        <end position="295"/>
    </location>
</feature>
<evidence type="ECO:0000256" key="2">
    <source>
        <dbReference type="SAM" id="Phobius"/>
    </source>
</evidence>
<keyword evidence="4" id="KW-1185">Reference proteome</keyword>
<dbReference type="OrthoDB" id="5288586at2759"/>
<feature type="region of interest" description="Disordered" evidence="1">
    <location>
        <begin position="14"/>
        <end position="40"/>
    </location>
</feature>
<accession>A0A1E3HQH1</accession>
<dbReference type="InterPro" id="IPR010699">
    <property type="entry name" value="DUF1275"/>
</dbReference>
<dbReference type="RefSeq" id="XP_018993620.1">
    <property type="nucleotide sequence ID" value="XM_019138184.1"/>
</dbReference>
<organism evidence="3 4">
    <name type="scientific">Cryptococcus amylolentus CBS 6039</name>
    <dbReference type="NCBI Taxonomy" id="1295533"/>
    <lineage>
        <taxon>Eukaryota</taxon>
        <taxon>Fungi</taxon>
        <taxon>Dikarya</taxon>
        <taxon>Basidiomycota</taxon>
        <taxon>Agaricomycotina</taxon>
        <taxon>Tremellomycetes</taxon>
        <taxon>Tremellales</taxon>
        <taxon>Cryptococcaceae</taxon>
        <taxon>Cryptococcus</taxon>
    </lineage>
</organism>
<dbReference type="PANTHER" id="PTHR37488:SF2">
    <property type="entry name" value="DUF1275 DOMAIN-CONTAINING PROTEIN"/>
    <property type="match status" value="1"/>
</dbReference>
<keyword evidence="2" id="KW-0472">Membrane</keyword>
<evidence type="ECO:0000313" key="4">
    <source>
        <dbReference type="Proteomes" id="UP000094065"/>
    </source>
</evidence>
<dbReference type="EMBL" id="AWGJ01000006">
    <property type="protein sequence ID" value="ODN78574.1"/>
    <property type="molecule type" value="Genomic_DNA"/>
</dbReference>
<feature type="transmembrane region" description="Helical" evidence="2">
    <location>
        <begin position="65"/>
        <end position="90"/>
    </location>
</feature>
<proteinExistence type="predicted"/>
<sequence length="321" mass="34298">MHGRASSICKPLFDIEAGSPRSPMSPNEPDSPRSPSPTLNQRIPAHRRFINCLYSDIDGPNVHWAAVYMAFLTGMTAAPSFAACFVWCGFQTGNAAQLGLAIARHMVPDHQLSEEQRFGFQKMDQQALVSLLSFCLATMIGQIGNRVGGKKRVWLVGATLGQMLLMGMASLLAHLSGETGLATARGDPSWATPTGMSALAFLSAAIGLQGAVGTKLGTPMGTTVPLTSTWIDLFNDPFLFAFRHVRTRDVRAFGCLALISGAMISRIILGYIGSAETIAVCLAFRALLLVFWFAIPDAEPRLGGGGDGEQVEAVEEGLEKP</sequence>
<evidence type="ECO:0000313" key="3">
    <source>
        <dbReference type="EMBL" id="ODN78574.1"/>
    </source>
</evidence>
<feature type="transmembrane region" description="Helical" evidence="2">
    <location>
        <begin position="252"/>
        <end position="271"/>
    </location>
</feature>
<gene>
    <name evidence="3" type="ORF">L202_04182</name>
</gene>
<dbReference type="AlphaFoldDB" id="A0A1E3HQH1"/>